<dbReference type="NCBIfam" id="NF000536">
    <property type="entry name" value="YmiA"/>
    <property type="match status" value="1"/>
</dbReference>
<protein>
    <submittedName>
        <fullName evidence="2">YmiA family putative membrane protein</fullName>
    </submittedName>
</protein>
<reference evidence="2 3" key="1">
    <citation type="submission" date="2018-01" db="EMBL/GenBank/DDBJ databases">
        <title>Complete and assembled Genome of Pantoea gaviniae DSM22758T.</title>
        <authorList>
            <person name="Stevens M.J.A."/>
            <person name="Zurfluh K."/>
            <person name="Stephan R."/>
        </authorList>
    </citation>
    <scope>NUCLEOTIDE SEQUENCE [LARGE SCALE GENOMIC DNA]</scope>
    <source>
        <strain evidence="2 3">DSM 22758</strain>
    </source>
</reference>
<name>A0A2L0IGP5_9GAMM</name>
<keyword evidence="3" id="KW-1185">Reference proteome</keyword>
<dbReference type="InterPro" id="IPR047744">
    <property type="entry name" value="YmiA_put-like"/>
</dbReference>
<dbReference type="RefSeq" id="WP_104957450.1">
    <property type="nucleotide sequence ID" value="NZ_CP026377.1"/>
</dbReference>
<keyword evidence="1" id="KW-0472">Membrane</keyword>
<keyword evidence="1" id="KW-0812">Transmembrane</keyword>
<dbReference type="EMBL" id="CP026377">
    <property type="protein sequence ID" value="AUX93602.1"/>
    <property type="molecule type" value="Genomic_DNA"/>
</dbReference>
<sequence length="53" mass="5910">MAMRISVQPGVQDNSTNAARSGMSVRRKAWLAVFVASGLFWVVVALLVWQMWS</sequence>
<dbReference type="AlphaFoldDB" id="A0A2L0IGP5"/>
<dbReference type="OrthoDB" id="6540960at2"/>
<gene>
    <name evidence="2" type="ORF">C2E15_11270</name>
</gene>
<dbReference type="Proteomes" id="UP000238365">
    <property type="component" value="Chromosome"/>
</dbReference>
<organism evidence="2 3">
    <name type="scientific">Mixta gaviniae</name>
    <dbReference type="NCBI Taxonomy" id="665914"/>
    <lineage>
        <taxon>Bacteria</taxon>
        <taxon>Pseudomonadati</taxon>
        <taxon>Pseudomonadota</taxon>
        <taxon>Gammaproteobacteria</taxon>
        <taxon>Enterobacterales</taxon>
        <taxon>Erwiniaceae</taxon>
        <taxon>Mixta</taxon>
    </lineage>
</organism>
<proteinExistence type="predicted"/>
<evidence type="ECO:0000313" key="2">
    <source>
        <dbReference type="EMBL" id="AUX93602.1"/>
    </source>
</evidence>
<evidence type="ECO:0000313" key="3">
    <source>
        <dbReference type="Proteomes" id="UP000238365"/>
    </source>
</evidence>
<dbReference type="Pfam" id="PF22868">
    <property type="entry name" value="YmiA-like"/>
    <property type="match status" value="1"/>
</dbReference>
<feature type="transmembrane region" description="Helical" evidence="1">
    <location>
        <begin position="29"/>
        <end position="52"/>
    </location>
</feature>
<dbReference type="KEGG" id="pgz:C2E15_11270"/>
<accession>A0A2L0IGP5</accession>
<keyword evidence="1" id="KW-1133">Transmembrane helix</keyword>
<evidence type="ECO:0000256" key="1">
    <source>
        <dbReference type="SAM" id="Phobius"/>
    </source>
</evidence>